<evidence type="ECO:0000313" key="2">
    <source>
        <dbReference type="EMBL" id="ACJ01347.1"/>
    </source>
</evidence>
<dbReference type="GO" id="GO:0016757">
    <property type="term" value="F:glycosyltransferase activity"/>
    <property type="evidence" value="ECO:0007669"/>
    <property type="project" value="UniProtKB-ARBA"/>
</dbReference>
<accession>B6IYH3</accession>
<dbReference type="AlphaFoldDB" id="B6IYH3"/>
<reference evidence="2 3" key="1">
    <citation type="journal article" date="2010" name="BMC Genomics">
        <title>Metabolic flexibility revealed in the genome of the cyst-forming alpha-1 proteobacterium Rhodospirillum centenum.</title>
        <authorList>
            <person name="Lu Y.K."/>
            <person name="Marden J."/>
            <person name="Han M."/>
            <person name="Swingley W.D."/>
            <person name="Mastrian S.D."/>
            <person name="Chowdhury S.R."/>
            <person name="Hao J."/>
            <person name="Helmy T."/>
            <person name="Kim S."/>
            <person name="Kurdoglu A.A."/>
            <person name="Matthies H.J."/>
            <person name="Rollo D."/>
            <person name="Stothard P."/>
            <person name="Blankenship R.E."/>
            <person name="Bauer C.E."/>
            <person name="Touchman J.W."/>
        </authorList>
    </citation>
    <scope>NUCLEOTIDE SEQUENCE [LARGE SCALE GENOMIC DNA]</scope>
    <source>
        <strain evidence="3">ATCC 51521 / SW</strain>
    </source>
</reference>
<dbReference type="PANTHER" id="PTHR45947">
    <property type="entry name" value="SULFOQUINOVOSYL TRANSFERASE SQD2"/>
    <property type="match status" value="1"/>
</dbReference>
<name>B6IYH3_RHOCS</name>
<gene>
    <name evidence="2" type="primary">wcaI</name>
    <name evidence="2" type="ordered locus">RC1_4005</name>
</gene>
<keyword evidence="2" id="KW-0808">Transferase</keyword>
<dbReference type="Proteomes" id="UP000001591">
    <property type="component" value="Chromosome"/>
</dbReference>
<dbReference type="NCBIfam" id="NF007640">
    <property type="entry name" value="PRK10307.1"/>
    <property type="match status" value="1"/>
</dbReference>
<dbReference type="Pfam" id="PF13692">
    <property type="entry name" value="Glyco_trans_1_4"/>
    <property type="match status" value="1"/>
</dbReference>
<dbReference type="Pfam" id="PF13579">
    <property type="entry name" value="Glyco_trans_4_4"/>
    <property type="match status" value="1"/>
</dbReference>
<dbReference type="Gene3D" id="3.40.50.2000">
    <property type="entry name" value="Glycogen Phosphorylase B"/>
    <property type="match status" value="2"/>
</dbReference>
<dbReference type="CAZy" id="GT4">
    <property type="family name" value="Glycosyltransferase Family 4"/>
</dbReference>
<dbReference type="HOGENOM" id="CLU_009583_11_5_5"/>
<dbReference type="InterPro" id="IPR050194">
    <property type="entry name" value="Glycosyltransferase_grp1"/>
</dbReference>
<dbReference type="eggNOG" id="COG0438">
    <property type="taxonomic scope" value="Bacteria"/>
</dbReference>
<dbReference type="KEGG" id="rce:RC1_4005"/>
<feature type="domain" description="Glycosyltransferase subfamily 4-like N-terminal" evidence="1">
    <location>
        <begin position="15"/>
        <end position="203"/>
    </location>
</feature>
<protein>
    <submittedName>
        <fullName evidence="2">Colanic acid biosynthesis glycosyl transferase WcaI, putative</fullName>
    </submittedName>
</protein>
<sequence>MRLLLLTLNHHPEPTGIGKYNGEMVAWLSARGHEVTIVCAPPYYPFWRVQPGYRAWTYHSERLDGAAVVRCPLWVPRTPGGVRRLLHLLSFAVSSFPVMVARSVAFRPDVVMAIEPPLAGAPAALVAAFLARAVGWLHVQDLEVDAAFDLGLLGHGGLRRFALAVERTLLRRFAVVSTIAPRMAERLAGKGVPAERLHLFPNWVDTAAIRPLDGPSPLRREVGLGDDDVVALYAGTLGRKQGLEMLIEVARLLADRPRIVVCIAGEGPALPVLREAARGLTNLRFLPLQPVERLNDLLNLADIHLLPQRADAADLVMPSKLTGMLASGRPGICGCAPGTQVHDAIAGCGIAVPPGDAARMADALATLADDAGLRRSLGDAARRTAVEYWSKEAVLGRFEDVLLRSAGRKPAQSL</sequence>
<dbReference type="EMBL" id="CP000613">
    <property type="protein sequence ID" value="ACJ01347.1"/>
    <property type="molecule type" value="Genomic_DNA"/>
</dbReference>
<organism evidence="2 3">
    <name type="scientific">Rhodospirillum centenum (strain ATCC 51521 / SW)</name>
    <dbReference type="NCBI Taxonomy" id="414684"/>
    <lineage>
        <taxon>Bacteria</taxon>
        <taxon>Pseudomonadati</taxon>
        <taxon>Pseudomonadota</taxon>
        <taxon>Alphaproteobacteria</taxon>
        <taxon>Rhodospirillales</taxon>
        <taxon>Rhodospirillaceae</taxon>
        <taxon>Rhodospirillum</taxon>
    </lineage>
</organism>
<proteinExistence type="predicted"/>
<dbReference type="PANTHER" id="PTHR45947:SF3">
    <property type="entry name" value="SULFOQUINOVOSYL TRANSFERASE SQD2"/>
    <property type="match status" value="1"/>
</dbReference>
<dbReference type="STRING" id="414684.RC1_4005"/>
<dbReference type="SUPFAM" id="SSF53756">
    <property type="entry name" value="UDP-Glycosyltransferase/glycogen phosphorylase"/>
    <property type="match status" value="1"/>
</dbReference>
<dbReference type="OrthoDB" id="185319at2"/>
<dbReference type="RefSeq" id="WP_012569120.1">
    <property type="nucleotide sequence ID" value="NC_011420.2"/>
</dbReference>
<dbReference type="InterPro" id="IPR028098">
    <property type="entry name" value="Glyco_trans_4-like_N"/>
</dbReference>
<dbReference type="CDD" id="cd03794">
    <property type="entry name" value="GT4_WbuB-like"/>
    <property type="match status" value="1"/>
</dbReference>
<evidence type="ECO:0000313" key="3">
    <source>
        <dbReference type="Proteomes" id="UP000001591"/>
    </source>
</evidence>
<evidence type="ECO:0000259" key="1">
    <source>
        <dbReference type="Pfam" id="PF13579"/>
    </source>
</evidence>
<keyword evidence="3" id="KW-1185">Reference proteome</keyword>